<evidence type="ECO:0000256" key="9">
    <source>
        <dbReference type="ARBA" id="ARBA00047846"/>
    </source>
</evidence>
<keyword evidence="3 10" id="KW-0547">Nucleotide-binding</keyword>
<evidence type="ECO:0000256" key="4">
    <source>
        <dbReference type="ARBA" id="ARBA00022840"/>
    </source>
</evidence>
<keyword evidence="6 10" id="KW-0238">DNA-binding</keyword>
<dbReference type="NCBIfam" id="TIGR00121">
    <property type="entry name" value="birA_ligase"/>
    <property type="match status" value="1"/>
</dbReference>
<dbReference type="Pfam" id="PF03099">
    <property type="entry name" value="BPL_LplA_LipB"/>
    <property type="match status" value="1"/>
</dbReference>
<gene>
    <name evidence="10" type="primary">birA</name>
    <name evidence="12" type="ORF">CHI95_24410</name>
</gene>
<dbReference type="CDD" id="cd16442">
    <property type="entry name" value="BPL"/>
    <property type="match status" value="1"/>
</dbReference>
<dbReference type="NCBIfam" id="NF008849">
    <property type="entry name" value="PRK11886.1-4"/>
    <property type="match status" value="1"/>
</dbReference>
<dbReference type="GO" id="GO:0004077">
    <property type="term" value="F:biotin--[biotin carboxyl-carrier protein] ligase activity"/>
    <property type="evidence" value="ECO:0007669"/>
    <property type="project" value="UniProtKB-UniRule"/>
</dbReference>
<dbReference type="Gene3D" id="3.30.930.10">
    <property type="entry name" value="Bira Bifunctional Protein, Domain 2"/>
    <property type="match status" value="1"/>
</dbReference>
<evidence type="ECO:0000256" key="8">
    <source>
        <dbReference type="ARBA" id="ARBA00023267"/>
    </source>
</evidence>
<keyword evidence="4 10" id="KW-0067">ATP-binding</keyword>
<dbReference type="InterPro" id="IPR013196">
    <property type="entry name" value="HTH_11"/>
</dbReference>
<feature type="DNA-binding region" description="H-T-H motif" evidence="10">
    <location>
        <begin position="22"/>
        <end position="41"/>
    </location>
</feature>
<dbReference type="PANTHER" id="PTHR12835:SF5">
    <property type="entry name" value="BIOTIN--PROTEIN LIGASE"/>
    <property type="match status" value="1"/>
</dbReference>
<keyword evidence="2 10" id="KW-0436">Ligase</keyword>
<keyword evidence="7 10" id="KW-0804">Transcription</keyword>
<dbReference type="AlphaFoldDB" id="A0A264VKU3"/>
<dbReference type="InterPro" id="IPR045864">
    <property type="entry name" value="aa-tRNA-synth_II/BPL/LPL"/>
</dbReference>
<name>A0A264VKU3_PRORE</name>
<keyword evidence="1 10" id="KW-0678">Repressor</keyword>
<dbReference type="GO" id="GO:0005524">
    <property type="term" value="F:ATP binding"/>
    <property type="evidence" value="ECO:0007669"/>
    <property type="project" value="UniProtKB-UniRule"/>
</dbReference>
<proteinExistence type="inferred from homology"/>
<evidence type="ECO:0000259" key="11">
    <source>
        <dbReference type="PROSITE" id="PS51733"/>
    </source>
</evidence>
<dbReference type="FunFam" id="3.30.930.10:FF:000050">
    <property type="entry name" value="Bifunctional ligase/repressor BirA"/>
    <property type="match status" value="1"/>
</dbReference>
<dbReference type="Gene3D" id="2.30.30.100">
    <property type="match status" value="1"/>
</dbReference>
<accession>A0A264VKU3</accession>
<dbReference type="RefSeq" id="WP_094963241.1">
    <property type="nucleotide sequence ID" value="NZ_CP098040.1"/>
</dbReference>
<evidence type="ECO:0000256" key="5">
    <source>
        <dbReference type="ARBA" id="ARBA00023015"/>
    </source>
</evidence>
<evidence type="ECO:0000256" key="2">
    <source>
        <dbReference type="ARBA" id="ARBA00022598"/>
    </source>
</evidence>
<dbReference type="InterPro" id="IPR036388">
    <property type="entry name" value="WH-like_DNA-bd_sf"/>
</dbReference>
<dbReference type="InterPro" id="IPR036390">
    <property type="entry name" value="WH_DNA-bd_sf"/>
</dbReference>
<evidence type="ECO:0000256" key="10">
    <source>
        <dbReference type="HAMAP-Rule" id="MF_00978"/>
    </source>
</evidence>
<comment type="catalytic activity">
    <reaction evidence="9 10">
        <text>biotin + L-lysyl-[protein] + ATP = N(6)-biotinyl-L-lysyl-[protein] + AMP + diphosphate + H(+)</text>
        <dbReference type="Rhea" id="RHEA:11756"/>
        <dbReference type="Rhea" id="RHEA-COMP:9752"/>
        <dbReference type="Rhea" id="RHEA-COMP:10505"/>
        <dbReference type="ChEBI" id="CHEBI:15378"/>
        <dbReference type="ChEBI" id="CHEBI:29969"/>
        <dbReference type="ChEBI" id="CHEBI:30616"/>
        <dbReference type="ChEBI" id="CHEBI:33019"/>
        <dbReference type="ChEBI" id="CHEBI:57586"/>
        <dbReference type="ChEBI" id="CHEBI:83144"/>
        <dbReference type="ChEBI" id="CHEBI:456215"/>
        <dbReference type="EC" id="6.3.4.15"/>
    </reaction>
</comment>
<dbReference type="NCBIfam" id="NF008847">
    <property type="entry name" value="PRK11886.1-2"/>
    <property type="match status" value="1"/>
</dbReference>
<keyword evidence="5 10" id="KW-0805">Transcription regulation</keyword>
<dbReference type="Gene3D" id="1.10.10.10">
    <property type="entry name" value="Winged helix-like DNA-binding domain superfamily/Winged helix DNA-binding domain"/>
    <property type="match status" value="1"/>
</dbReference>
<dbReference type="SUPFAM" id="SSF55681">
    <property type="entry name" value="Class II aaRS and biotin synthetases"/>
    <property type="match status" value="1"/>
</dbReference>
<dbReference type="InterPro" id="IPR008988">
    <property type="entry name" value="Transcriptional_repressor_C"/>
</dbReference>
<feature type="binding site" evidence="10">
    <location>
        <position position="112"/>
    </location>
    <ligand>
        <name>biotin</name>
        <dbReference type="ChEBI" id="CHEBI:57586"/>
    </ligand>
</feature>
<evidence type="ECO:0000313" key="12">
    <source>
        <dbReference type="EMBL" id="OZS71968.1"/>
    </source>
</evidence>
<dbReference type="GeneID" id="92276788"/>
<comment type="caution">
    <text evidence="12">The sequence shown here is derived from an EMBL/GenBank/DDBJ whole genome shotgun (WGS) entry which is preliminary data.</text>
</comment>
<dbReference type="PROSITE" id="PS51733">
    <property type="entry name" value="BPL_LPL_CATALYTIC"/>
    <property type="match status" value="1"/>
</dbReference>
<dbReference type="SUPFAM" id="SSF50037">
    <property type="entry name" value="C-terminal domain of transcriptional repressors"/>
    <property type="match status" value="1"/>
</dbReference>
<evidence type="ECO:0000256" key="3">
    <source>
        <dbReference type="ARBA" id="ARBA00022741"/>
    </source>
</evidence>
<feature type="binding site" evidence="10">
    <location>
        <begin position="89"/>
        <end position="91"/>
    </location>
    <ligand>
        <name>biotin</name>
        <dbReference type="ChEBI" id="CHEBI:57586"/>
    </ligand>
</feature>
<dbReference type="PANTHER" id="PTHR12835">
    <property type="entry name" value="BIOTIN PROTEIN LIGASE"/>
    <property type="match status" value="1"/>
</dbReference>
<dbReference type="InterPro" id="IPR004143">
    <property type="entry name" value="BPL_LPL_catalytic"/>
</dbReference>
<dbReference type="STRING" id="587.RB151_042920"/>
<protein>
    <recommendedName>
        <fullName evidence="10">Bifunctional ligase/repressor BirA</fullName>
    </recommendedName>
    <alternativeName>
        <fullName evidence="10">Biotin operon repressor</fullName>
    </alternativeName>
    <alternativeName>
        <fullName evidence="10">Biotin--[acetyl-CoA-carboxylase] ligase</fullName>
        <ecNumber evidence="10">6.3.4.15</ecNumber>
    </alternativeName>
    <alternativeName>
        <fullName evidence="10">Biotin--protein ligase</fullName>
    </alternativeName>
    <alternativeName>
        <fullName evidence="10">Biotin-[acetyl-CoA carboxylase] synthetase</fullName>
    </alternativeName>
</protein>
<dbReference type="SUPFAM" id="SSF46785">
    <property type="entry name" value="Winged helix' DNA-binding domain"/>
    <property type="match status" value="1"/>
</dbReference>
<comment type="similarity">
    <text evidence="10">Belongs to the biotin--protein ligase family.</text>
</comment>
<dbReference type="EMBL" id="NOWC01000056">
    <property type="protein sequence ID" value="OZS71968.1"/>
    <property type="molecule type" value="Genomic_DNA"/>
</dbReference>
<evidence type="ECO:0000313" key="13">
    <source>
        <dbReference type="Proteomes" id="UP000216001"/>
    </source>
</evidence>
<dbReference type="InterPro" id="IPR004409">
    <property type="entry name" value="Biotin_operon_repress_HTH"/>
</dbReference>
<feature type="binding site" evidence="10">
    <location>
        <begin position="116"/>
        <end position="118"/>
    </location>
    <ligand>
        <name>biotin</name>
        <dbReference type="ChEBI" id="CHEBI:57586"/>
    </ligand>
</feature>
<dbReference type="HAMAP" id="MF_00978">
    <property type="entry name" value="Bifunct_BirA"/>
    <property type="match status" value="1"/>
</dbReference>
<dbReference type="InterPro" id="IPR003142">
    <property type="entry name" value="BPL_C"/>
</dbReference>
<dbReference type="NCBIfam" id="TIGR00122">
    <property type="entry name" value="birA_repr_reg"/>
    <property type="match status" value="1"/>
</dbReference>
<dbReference type="Pfam" id="PF02237">
    <property type="entry name" value="BPL_C"/>
    <property type="match status" value="1"/>
</dbReference>
<evidence type="ECO:0000256" key="1">
    <source>
        <dbReference type="ARBA" id="ARBA00022491"/>
    </source>
</evidence>
<dbReference type="GO" id="GO:0005737">
    <property type="term" value="C:cytoplasm"/>
    <property type="evidence" value="ECO:0007669"/>
    <property type="project" value="TreeGrafter"/>
</dbReference>
<dbReference type="EC" id="6.3.4.15" evidence="10"/>
<dbReference type="GO" id="GO:0003677">
    <property type="term" value="F:DNA binding"/>
    <property type="evidence" value="ECO:0007669"/>
    <property type="project" value="UniProtKB-UniRule"/>
</dbReference>
<feature type="binding site" evidence="10">
    <location>
        <position position="183"/>
    </location>
    <ligand>
        <name>biotin</name>
        <dbReference type="ChEBI" id="CHEBI:57586"/>
    </ligand>
</feature>
<feature type="domain" description="BPL/LPL catalytic" evidence="11">
    <location>
        <begin position="66"/>
        <end position="257"/>
    </location>
</feature>
<evidence type="ECO:0000256" key="7">
    <source>
        <dbReference type="ARBA" id="ARBA00023163"/>
    </source>
</evidence>
<dbReference type="Pfam" id="PF08279">
    <property type="entry name" value="HTH_11"/>
    <property type="match status" value="1"/>
</dbReference>
<sequence length="324" mass="36097">MKERNTPLDLINILADAQVHSGEQLGDKLGMTRAAINKHIKTLRSWGLNVQTVTGKGYKLPYPINLLNEDTIKQRVDDVNIIVEPVIDSTNQYMLERITELQSGDTCLAEYQSAGRGRRGRQWISPFGCNLYLSMYWKLDQGPAAAIGLSLVVGIVVAETLNKLIGNKVKVKWPNDLYMNDKKLAGILVELTGKTGDAAHIIIGIGINIGMNKENSDSSENITQAWSSLSDEFENIERNELSANIIQALRNSLVLFEKEGLKPFLERWIELDNFLNRNVKLLIGNEIITGIERGINEQGALLLQKDNGEIISYIGGEISLRPNE</sequence>
<organism evidence="12 13">
    <name type="scientific">Providencia rettgeri</name>
    <dbReference type="NCBI Taxonomy" id="587"/>
    <lineage>
        <taxon>Bacteria</taxon>
        <taxon>Pseudomonadati</taxon>
        <taxon>Pseudomonadota</taxon>
        <taxon>Gammaproteobacteria</taxon>
        <taxon>Enterobacterales</taxon>
        <taxon>Morganellaceae</taxon>
        <taxon>Providencia</taxon>
    </lineage>
</organism>
<dbReference type="InterPro" id="IPR030855">
    <property type="entry name" value="Bifunct_BirA"/>
</dbReference>
<reference evidence="12 13" key="1">
    <citation type="submission" date="2017-07" db="EMBL/GenBank/DDBJ databases">
        <title>blaIMP-27 on transferable plasmids in Proteus mirabilis and Providencia rettgeri.</title>
        <authorList>
            <person name="Potter R."/>
        </authorList>
    </citation>
    <scope>NUCLEOTIDE SEQUENCE [LARGE SCALE GENOMIC DNA]</scope>
    <source>
        <strain evidence="12 13">PR1</strain>
    </source>
</reference>
<comment type="function">
    <text evidence="10">Acts both as a biotin--[acetyl-CoA-carboxylase] ligase and a biotin-operon repressor. In the presence of ATP, BirA activates biotin to form the BirA-biotinyl-5'-adenylate (BirA-bio-5'-AMP or holoBirA) complex. HoloBirA can either transfer the biotinyl moiety to the biotin carboxyl carrier protein (BCCP) subunit of acetyl-CoA carboxylase, or bind to the biotin operator site and inhibit transcription of the operon.</text>
</comment>
<evidence type="ECO:0000256" key="6">
    <source>
        <dbReference type="ARBA" id="ARBA00023125"/>
    </source>
</evidence>
<dbReference type="GO" id="GO:0006355">
    <property type="term" value="P:regulation of DNA-templated transcription"/>
    <property type="evidence" value="ECO:0007669"/>
    <property type="project" value="UniProtKB-UniRule"/>
</dbReference>
<dbReference type="Proteomes" id="UP000216001">
    <property type="component" value="Unassembled WGS sequence"/>
</dbReference>
<keyword evidence="8 10" id="KW-0092">Biotin</keyword>
<dbReference type="InterPro" id="IPR004408">
    <property type="entry name" value="Biotin_CoA_COase_ligase"/>
</dbReference>